<keyword evidence="2" id="KW-1185">Reference proteome</keyword>
<dbReference type="RefSeq" id="WP_243065906.1">
    <property type="nucleotide sequence ID" value="NZ_JAIVFK010000003.1"/>
</dbReference>
<proteinExistence type="predicted"/>
<evidence type="ECO:0008006" key="3">
    <source>
        <dbReference type="Google" id="ProtNLM"/>
    </source>
</evidence>
<sequence>MNESPNQDLAELAPFYVAGALSPDDMTRFEAALARDPELARNVAAARAERDEVLALNEALPAPSARAFDTLFARIDAEPARKTNPWRRLDLGGALARLVSPRALGWATAAACALVAVQAGLLTFEQRNAPEARYTTASGPHEQARAAGIYALVAFAPGASIDALGALLSRTGAQIVEGPRAGGFYRLQLGGPDLAPAEARKKIDALREAKDLVRFVAPSP</sequence>
<dbReference type="Proteomes" id="UP001139104">
    <property type="component" value="Unassembled WGS sequence"/>
</dbReference>
<evidence type="ECO:0000313" key="2">
    <source>
        <dbReference type="Proteomes" id="UP001139104"/>
    </source>
</evidence>
<organism evidence="1 2">
    <name type="scientific">Candidatus Rhodoblastus alkanivorans</name>
    <dbReference type="NCBI Taxonomy" id="2954117"/>
    <lineage>
        <taxon>Bacteria</taxon>
        <taxon>Pseudomonadati</taxon>
        <taxon>Pseudomonadota</taxon>
        <taxon>Alphaproteobacteria</taxon>
        <taxon>Hyphomicrobiales</taxon>
        <taxon>Rhodoblastaceae</taxon>
        <taxon>Rhodoblastus</taxon>
    </lineage>
</organism>
<name>A0ABS9Z2G4_9HYPH</name>
<evidence type="ECO:0000313" key="1">
    <source>
        <dbReference type="EMBL" id="MCI4681865.1"/>
    </source>
</evidence>
<comment type="caution">
    <text evidence="1">The sequence shown here is derived from an EMBL/GenBank/DDBJ whole genome shotgun (WGS) entry which is preliminary data.</text>
</comment>
<dbReference type="EMBL" id="JAIVFP010000001">
    <property type="protein sequence ID" value="MCI4681865.1"/>
    <property type="molecule type" value="Genomic_DNA"/>
</dbReference>
<reference evidence="1" key="1">
    <citation type="journal article" date="2022" name="ISME J.">
        <title>Identification of active gaseous-alkane degraders at natural gas seeps.</title>
        <authorList>
            <person name="Farhan Ul Haque M."/>
            <person name="Hernandez M."/>
            <person name="Crombie A.T."/>
            <person name="Murrell J.C."/>
        </authorList>
    </citation>
    <scope>NUCLEOTIDE SEQUENCE</scope>
    <source>
        <strain evidence="1">PC2</strain>
    </source>
</reference>
<gene>
    <name evidence="1" type="ORF">K2U94_03650</name>
</gene>
<accession>A0ABS9Z2G4</accession>
<protein>
    <recommendedName>
        <fullName evidence="3">Zinc-finger domain-containing protein</fullName>
    </recommendedName>
</protein>